<accession>A0A6J4UWW7</accession>
<gene>
    <name evidence="2" type="ORF">AVDCRST_MAG59-2549</name>
</gene>
<feature type="compositionally biased region" description="Basic and acidic residues" evidence="1">
    <location>
        <begin position="307"/>
        <end position="316"/>
    </location>
</feature>
<protein>
    <submittedName>
        <fullName evidence="2">Dipeptide transport system permease protein DppC</fullName>
    </submittedName>
</protein>
<feature type="compositionally biased region" description="Basic and acidic residues" evidence="1">
    <location>
        <begin position="143"/>
        <end position="153"/>
    </location>
</feature>
<organism evidence="2">
    <name type="scientific">uncultured Thermomicrobiales bacterium</name>
    <dbReference type="NCBI Taxonomy" id="1645740"/>
    <lineage>
        <taxon>Bacteria</taxon>
        <taxon>Pseudomonadati</taxon>
        <taxon>Thermomicrobiota</taxon>
        <taxon>Thermomicrobia</taxon>
        <taxon>Thermomicrobiales</taxon>
        <taxon>environmental samples</taxon>
    </lineage>
</organism>
<feature type="region of interest" description="Disordered" evidence="1">
    <location>
        <begin position="1"/>
        <end position="109"/>
    </location>
</feature>
<evidence type="ECO:0000313" key="2">
    <source>
        <dbReference type="EMBL" id="CAA9560631.1"/>
    </source>
</evidence>
<dbReference type="EMBL" id="CADCWF010000158">
    <property type="protein sequence ID" value="CAA9560631.1"/>
    <property type="molecule type" value="Genomic_DNA"/>
</dbReference>
<feature type="region of interest" description="Disordered" evidence="1">
    <location>
        <begin position="280"/>
        <end position="334"/>
    </location>
</feature>
<proteinExistence type="predicted"/>
<name>A0A6J4UWW7_9BACT</name>
<feature type="compositionally biased region" description="Gly residues" evidence="1">
    <location>
        <begin position="18"/>
        <end position="32"/>
    </location>
</feature>
<sequence length="334" mass="37155">GAVPAADPAARRHRPRGRPGGGAADGVRTGAGRGRRSAPADPGGRAGRAAAAESLGRRLAPAPQEQARRCRLDDRDPLYRARHLRPAHRPLRPVRGGRSQAGPDRSELDLAVWPRPQRPRHLQPDPLWRPGLPGCRCPLPGHRPPDRGSDRRPRWLPRRRGRQHLDARRRRHLRHPPVAARAALRQLVGIRTDEHLSRARARRLGDHRAARAGPVPGPAGAGVRQRRAGQRGQGLQHHPPPHLAEQPDADHRRPHLRHPDGDLHRGGALLRRRRDHAAAAELGEHGRRRQQGRLHPERPPHAALPGARDRPDDARLHLHGRWPAGRPRSEGERL</sequence>
<feature type="compositionally biased region" description="Basic and acidic residues" evidence="1">
    <location>
        <begin position="66"/>
        <end position="79"/>
    </location>
</feature>
<feature type="compositionally biased region" description="Basic residues" evidence="1">
    <location>
        <begin position="154"/>
        <end position="175"/>
    </location>
</feature>
<feature type="compositionally biased region" description="Basic residues" evidence="1">
    <location>
        <begin position="80"/>
        <end position="92"/>
    </location>
</feature>
<feature type="compositionally biased region" description="Low complexity" evidence="1">
    <location>
        <begin position="37"/>
        <end position="60"/>
    </location>
</feature>
<reference evidence="2" key="1">
    <citation type="submission" date="2020-02" db="EMBL/GenBank/DDBJ databases">
        <authorList>
            <person name="Meier V. D."/>
        </authorList>
    </citation>
    <scope>NUCLEOTIDE SEQUENCE</scope>
    <source>
        <strain evidence="2">AVDCRST_MAG59</strain>
    </source>
</reference>
<evidence type="ECO:0000256" key="1">
    <source>
        <dbReference type="SAM" id="MobiDB-lite"/>
    </source>
</evidence>
<feature type="non-terminal residue" evidence="2">
    <location>
        <position position="334"/>
    </location>
</feature>
<feature type="non-terminal residue" evidence="2">
    <location>
        <position position="1"/>
    </location>
</feature>
<dbReference type="AlphaFoldDB" id="A0A6J4UWW7"/>
<feature type="region of interest" description="Disordered" evidence="1">
    <location>
        <begin position="204"/>
        <end position="268"/>
    </location>
</feature>
<feature type="region of interest" description="Disordered" evidence="1">
    <location>
        <begin position="138"/>
        <end position="178"/>
    </location>
</feature>